<dbReference type="OrthoDB" id="24039at2157"/>
<dbReference type="KEGG" id="mev:Metev_1468"/>
<evidence type="ECO:0000313" key="3">
    <source>
        <dbReference type="Proteomes" id="UP000000391"/>
    </source>
</evidence>
<dbReference type="PANTHER" id="PTHR30535">
    <property type="entry name" value="VITAMIN B12-BINDING PROTEIN"/>
    <property type="match status" value="1"/>
</dbReference>
<reference evidence="2 3" key="1">
    <citation type="submission" date="2010-06" db="EMBL/GenBank/DDBJ databases">
        <title>Complete sequence chromosome of Methanohalobium evestigatum Z-7303.</title>
        <authorList>
            <consortium name="US DOE Joint Genome Institute"/>
            <person name="Lucas S."/>
            <person name="Copeland A."/>
            <person name="Lapidus A."/>
            <person name="Cheng J.-F."/>
            <person name="Bruce D."/>
            <person name="Goodwin L."/>
            <person name="Pitluck S."/>
            <person name="Saunders E."/>
            <person name="Detter J.C."/>
            <person name="Han C."/>
            <person name="Tapia R."/>
            <person name="Land M."/>
            <person name="Hauser L."/>
            <person name="Kyrpides N."/>
            <person name="Mikhailova N."/>
            <person name="Sieprawska-Lupa M."/>
            <person name="Whitman W.B."/>
            <person name="Anderson I."/>
            <person name="Woyke T."/>
        </authorList>
    </citation>
    <scope>NUCLEOTIDE SEQUENCE [LARGE SCALE GENOMIC DNA]</scope>
    <source>
        <strain evidence="3">ATCC BAA-1072 / DSM 3721 / NBRC 107634 / OCM 161 / Z-7303</strain>
    </source>
</reference>
<dbReference type="Gene3D" id="3.40.50.1980">
    <property type="entry name" value="Nitrogenase molybdenum iron protein domain"/>
    <property type="match status" value="2"/>
</dbReference>
<name>D7E9P9_METEZ</name>
<organism evidence="2 3">
    <name type="scientific">Methanohalobium evestigatum (strain ATCC BAA-1072 / DSM 3721 / NBRC 107634 / OCM 161 / Z-7303)</name>
    <dbReference type="NCBI Taxonomy" id="644295"/>
    <lineage>
        <taxon>Archaea</taxon>
        <taxon>Methanobacteriati</taxon>
        <taxon>Methanobacteriota</taxon>
        <taxon>Stenosarchaea group</taxon>
        <taxon>Methanomicrobia</taxon>
        <taxon>Methanosarcinales</taxon>
        <taxon>Methanosarcinaceae</taxon>
        <taxon>Methanohalobium</taxon>
    </lineage>
</organism>
<dbReference type="PROSITE" id="PS50983">
    <property type="entry name" value="FE_B12_PBP"/>
    <property type="match status" value="1"/>
</dbReference>
<dbReference type="AlphaFoldDB" id="D7E9P9"/>
<proteinExistence type="predicted"/>
<dbReference type="Pfam" id="PF01497">
    <property type="entry name" value="Peripla_BP_2"/>
    <property type="match status" value="1"/>
</dbReference>
<dbReference type="PROSITE" id="PS51257">
    <property type="entry name" value="PROKAR_LIPOPROTEIN"/>
    <property type="match status" value="1"/>
</dbReference>
<gene>
    <name evidence="2" type="ordered locus">Metev_1468</name>
</gene>
<dbReference type="STRING" id="644295.Metev_1468"/>
<accession>D7E9P9</accession>
<dbReference type="InterPro" id="IPR002491">
    <property type="entry name" value="ABC_transptr_periplasmic_BD"/>
</dbReference>
<sequence length="370" mass="41591">MKKWIVATMVIMILIICTGTGCIDNTSAGSEKENSSTVTITDSLGREVDVPKNPERVVAQGPGALRYQCYLNAQDKVVGVESIELREDENRRPYRIANPQLKNKPLIGEYRGNTDPEKIVSVNPEVIFWTYVTSPDDADKLQQKTGVPVVALNYGTLGVHRDEMFKSLRIMGDVLNKEERSEDVIQFFNKTIKDLNKRTNNIPEDEKRSVYIGGIAYKGSHGYQSTEPAYPPFDFINAKNVASDMGTDHADASKEAIIEWDPDILFVDLSTYDAQPSAVEQLKTDPSYRSLTAVEEGEVYGVLPYNWYTKNYGTVLANAYYLGTVIYPERFSDINPEEKANKIYEFLVSEPVYEDLEKGFGRGYGKIPVN</sequence>
<dbReference type="HOGENOM" id="CLU_038034_13_1_2"/>
<feature type="domain" description="Fe/B12 periplasmic-binding" evidence="1">
    <location>
        <begin position="56"/>
        <end position="330"/>
    </location>
</feature>
<dbReference type="PANTHER" id="PTHR30535:SF34">
    <property type="entry name" value="MOLYBDATE-BINDING PROTEIN MOLA"/>
    <property type="match status" value="1"/>
</dbReference>
<dbReference type="SUPFAM" id="SSF53807">
    <property type="entry name" value="Helical backbone' metal receptor"/>
    <property type="match status" value="1"/>
</dbReference>
<evidence type="ECO:0000259" key="1">
    <source>
        <dbReference type="PROSITE" id="PS50983"/>
    </source>
</evidence>
<dbReference type="EMBL" id="CP002069">
    <property type="protein sequence ID" value="ADI74321.1"/>
    <property type="molecule type" value="Genomic_DNA"/>
</dbReference>
<dbReference type="CDD" id="cd01147">
    <property type="entry name" value="HemV-2"/>
    <property type="match status" value="1"/>
</dbReference>
<evidence type="ECO:0000313" key="2">
    <source>
        <dbReference type="EMBL" id="ADI74321.1"/>
    </source>
</evidence>
<protein>
    <submittedName>
        <fullName evidence="2">Periplasmic binding protein</fullName>
    </submittedName>
</protein>
<dbReference type="InterPro" id="IPR050902">
    <property type="entry name" value="ABC_Transporter_SBP"/>
</dbReference>
<dbReference type="Proteomes" id="UP000000391">
    <property type="component" value="Chromosome"/>
</dbReference>
<keyword evidence="3" id="KW-1185">Reference proteome</keyword>